<dbReference type="AlphaFoldDB" id="A0A1Y6LYL2"/>
<gene>
    <name evidence="2" type="ORF">ZT1A5_G10145</name>
</gene>
<sequence>MAKHPCVFEFRRSLARFEAARIESLREDNGRKESASPTTSGSRSSSASSQASSNDLTTTAEPAAGNGTKSVARPIETRSPIYTTKSSETQSSPSTSPRTIPLIRRDSERRLGKDGQIYHNCWSCGFPFQSQHDRDYSNAGCSDCGALDEEMATTSHGQRDDEAPSRRYHVMIGNAAGASGHA</sequence>
<dbReference type="Proteomes" id="UP000215453">
    <property type="component" value="Chromosome 11"/>
</dbReference>
<feature type="compositionally biased region" description="Low complexity" evidence="1">
    <location>
        <begin position="35"/>
        <end position="53"/>
    </location>
</feature>
<organism evidence="2 3">
    <name type="scientific">Zymoseptoria tritici ST99CH_1A5</name>
    <dbReference type="NCBI Taxonomy" id="1276529"/>
    <lineage>
        <taxon>Eukaryota</taxon>
        <taxon>Fungi</taxon>
        <taxon>Dikarya</taxon>
        <taxon>Ascomycota</taxon>
        <taxon>Pezizomycotina</taxon>
        <taxon>Dothideomycetes</taxon>
        <taxon>Dothideomycetidae</taxon>
        <taxon>Mycosphaerellales</taxon>
        <taxon>Mycosphaerellaceae</taxon>
        <taxon>Zymoseptoria</taxon>
    </lineage>
</organism>
<evidence type="ECO:0000313" key="2">
    <source>
        <dbReference type="EMBL" id="SMY28699.1"/>
    </source>
</evidence>
<evidence type="ECO:0000313" key="3">
    <source>
        <dbReference type="Proteomes" id="UP000215453"/>
    </source>
</evidence>
<evidence type="ECO:0000256" key="1">
    <source>
        <dbReference type="SAM" id="MobiDB-lite"/>
    </source>
</evidence>
<feature type="compositionally biased region" description="Low complexity" evidence="1">
    <location>
        <begin position="83"/>
        <end position="101"/>
    </location>
</feature>
<name>A0A1Y6LYL2_ZYMTR</name>
<feature type="region of interest" description="Disordered" evidence="1">
    <location>
        <begin position="23"/>
        <end position="104"/>
    </location>
</feature>
<reference evidence="2 3" key="1">
    <citation type="submission" date="2016-10" db="EMBL/GenBank/DDBJ databases">
        <authorList>
            <person name="Varghese N."/>
        </authorList>
    </citation>
    <scope>NUCLEOTIDE SEQUENCE [LARGE SCALE GENOMIC DNA]</scope>
</reference>
<feature type="compositionally biased region" description="Basic and acidic residues" evidence="1">
    <location>
        <begin position="23"/>
        <end position="34"/>
    </location>
</feature>
<dbReference type="EMBL" id="LT882686">
    <property type="protein sequence ID" value="SMY28699.1"/>
    <property type="molecule type" value="Genomic_DNA"/>
</dbReference>
<proteinExistence type="predicted"/>
<accession>A0A1Y6LYL2</accession>
<protein>
    <submittedName>
        <fullName evidence="2">Uncharacterized protein</fullName>
    </submittedName>
</protein>